<dbReference type="STRING" id="1849047.A0A3D8R6I4"/>
<feature type="domain" description="Carboxylesterase type B" evidence="4">
    <location>
        <begin position="38"/>
        <end position="580"/>
    </location>
</feature>
<dbReference type="PROSITE" id="PS00122">
    <property type="entry name" value="CARBOXYLESTERASE_B_1"/>
    <property type="match status" value="1"/>
</dbReference>
<evidence type="ECO:0000313" key="6">
    <source>
        <dbReference type="Proteomes" id="UP000256645"/>
    </source>
</evidence>
<dbReference type="Gene3D" id="3.40.50.1820">
    <property type="entry name" value="alpha/beta hydrolase"/>
    <property type="match status" value="1"/>
</dbReference>
<dbReference type="Pfam" id="PF00135">
    <property type="entry name" value="COesterase"/>
    <property type="match status" value="1"/>
</dbReference>
<dbReference type="InterPro" id="IPR002018">
    <property type="entry name" value="CarbesteraseB"/>
</dbReference>
<comment type="caution">
    <text evidence="5">The sequence shown here is derived from an EMBL/GenBank/DDBJ whole genome shotgun (WGS) entry which is preliminary data.</text>
</comment>
<dbReference type="OrthoDB" id="408631at2759"/>
<organism evidence="5 6">
    <name type="scientific">Coleophoma cylindrospora</name>
    <dbReference type="NCBI Taxonomy" id="1849047"/>
    <lineage>
        <taxon>Eukaryota</taxon>
        <taxon>Fungi</taxon>
        <taxon>Dikarya</taxon>
        <taxon>Ascomycota</taxon>
        <taxon>Pezizomycotina</taxon>
        <taxon>Leotiomycetes</taxon>
        <taxon>Helotiales</taxon>
        <taxon>Dermateaceae</taxon>
        <taxon>Coleophoma</taxon>
    </lineage>
</organism>
<dbReference type="EC" id="3.1.1.-" evidence="3"/>
<dbReference type="Proteomes" id="UP000256645">
    <property type="component" value="Unassembled WGS sequence"/>
</dbReference>
<dbReference type="EMBL" id="PDLM01000009">
    <property type="protein sequence ID" value="RDW69662.1"/>
    <property type="molecule type" value="Genomic_DNA"/>
</dbReference>
<reference evidence="5 6" key="1">
    <citation type="journal article" date="2018" name="IMA Fungus">
        <title>IMA Genome-F 9: Draft genome sequence of Annulohypoxylon stygium, Aspergillus mulundensis, Berkeleyomyces basicola (syn. Thielaviopsis basicola), Ceratocystis smalleyi, two Cercospora beticola strains, Coleophoma cylindrospora, Fusarium fracticaudum, Phialophora cf. hyalina, and Morchella septimelata.</title>
        <authorList>
            <person name="Wingfield B.D."/>
            <person name="Bills G.F."/>
            <person name="Dong Y."/>
            <person name="Huang W."/>
            <person name="Nel W.J."/>
            <person name="Swalarsk-Parry B.S."/>
            <person name="Vaghefi N."/>
            <person name="Wilken P.M."/>
            <person name="An Z."/>
            <person name="de Beer Z.W."/>
            <person name="De Vos L."/>
            <person name="Chen L."/>
            <person name="Duong T.A."/>
            <person name="Gao Y."/>
            <person name="Hammerbacher A."/>
            <person name="Kikkert J.R."/>
            <person name="Li Y."/>
            <person name="Li H."/>
            <person name="Li K."/>
            <person name="Li Q."/>
            <person name="Liu X."/>
            <person name="Ma X."/>
            <person name="Naidoo K."/>
            <person name="Pethybridge S.J."/>
            <person name="Sun J."/>
            <person name="Steenkamp E.T."/>
            <person name="van der Nest M.A."/>
            <person name="van Wyk S."/>
            <person name="Wingfield M.J."/>
            <person name="Xiong C."/>
            <person name="Yue Q."/>
            <person name="Zhang X."/>
        </authorList>
    </citation>
    <scope>NUCLEOTIDE SEQUENCE [LARGE SCALE GENOMIC DNA]</scope>
    <source>
        <strain evidence="5 6">BP6252</strain>
    </source>
</reference>
<dbReference type="InterPro" id="IPR019826">
    <property type="entry name" value="Carboxylesterase_B_AS"/>
</dbReference>
<accession>A0A3D8R6I4</accession>
<dbReference type="GO" id="GO:0016787">
    <property type="term" value="F:hydrolase activity"/>
    <property type="evidence" value="ECO:0007669"/>
    <property type="project" value="UniProtKB-KW"/>
</dbReference>
<evidence type="ECO:0000313" key="5">
    <source>
        <dbReference type="EMBL" id="RDW69662.1"/>
    </source>
</evidence>
<evidence type="ECO:0000256" key="3">
    <source>
        <dbReference type="RuleBase" id="RU361235"/>
    </source>
</evidence>
<dbReference type="SUPFAM" id="SSF53474">
    <property type="entry name" value="alpha/beta-Hydrolases"/>
    <property type="match status" value="1"/>
</dbReference>
<evidence type="ECO:0000256" key="2">
    <source>
        <dbReference type="ARBA" id="ARBA00022801"/>
    </source>
</evidence>
<feature type="chain" id="PRO_5017498019" description="Carboxylic ester hydrolase" evidence="3">
    <location>
        <begin position="21"/>
        <end position="586"/>
    </location>
</feature>
<dbReference type="InterPro" id="IPR029058">
    <property type="entry name" value="AB_hydrolase_fold"/>
</dbReference>
<sequence length="586" mass="63879">MRFIPSSALVAAANVAVCFASLPVVDLGYSVHQATFNQASKLYNFSNIKYANAPRFGAPTRVTAVNRTTSDGQSRGVCPTALPYWQTLLPAYLASLETVAQINSNFLEVFNGIEANSTSVAAKLVTEPIATQTEDCLLLDVVVPQTIMNKTLRGENATGEFTSQALLIARMIVLDVDHGVAPVMVWIVGGGFVIGDKNAAGDPTGLIQQSMSNNSDGVIYVTLNYRLGLFGFMSGPEYTAQGGVSNLGFRDQRFALEWIQENIHHFGGDRTQVTVFGESGGGSSIMHQITAYGSTSGAPFQRVISQSPAFQVMPQNSTQDSRFQKALQWATILSNGSAITTLDQLKALPFDVLNKVNQVTVGGSYWGAFTWGPAIDGTFIPDLPGVLLAEGKFDHSVQVMAAHNSDEAHLFASPLVTSQDEFTNYIKLLLPEASDDVITYVDTVLYPPNYNGSYSYTTQLGRTTAFINDSWFVCNTRYIDRAFNSTAHGYYFDVGLGWHGDDIPYTYFNGVTNSTTTSSSTNATIAIEMQRWFTTFAKTGNPNTDALLYIPVYGNNSQIMSLNIQAPMTDDASNDRCSWWQQALYR</sequence>
<dbReference type="InterPro" id="IPR050309">
    <property type="entry name" value="Type-B_Carboxylest/Lipase"/>
</dbReference>
<gene>
    <name evidence="5" type="ORF">BP6252_08682</name>
</gene>
<proteinExistence type="inferred from homology"/>
<comment type="similarity">
    <text evidence="1 3">Belongs to the type-B carboxylesterase/lipase family.</text>
</comment>
<evidence type="ECO:0000259" key="4">
    <source>
        <dbReference type="Pfam" id="PF00135"/>
    </source>
</evidence>
<keyword evidence="6" id="KW-1185">Reference proteome</keyword>
<feature type="signal peptide" evidence="3">
    <location>
        <begin position="1"/>
        <end position="20"/>
    </location>
</feature>
<evidence type="ECO:0000256" key="1">
    <source>
        <dbReference type="ARBA" id="ARBA00005964"/>
    </source>
</evidence>
<keyword evidence="3" id="KW-0732">Signal</keyword>
<name>A0A3D8R6I4_9HELO</name>
<keyword evidence="2 3" id="KW-0378">Hydrolase</keyword>
<dbReference type="PANTHER" id="PTHR11559">
    <property type="entry name" value="CARBOXYLESTERASE"/>
    <property type="match status" value="1"/>
</dbReference>
<dbReference type="AlphaFoldDB" id="A0A3D8R6I4"/>
<protein>
    <recommendedName>
        <fullName evidence="3">Carboxylic ester hydrolase</fullName>
        <ecNumber evidence="3">3.1.1.-</ecNumber>
    </recommendedName>
</protein>